<keyword evidence="3" id="KW-1185">Reference proteome</keyword>
<dbReference type="GO" id="GO:0008757">
    <property type="term" value="F:S-adenosylmethionine-dependent methyltransferase activity"/>
    <property type="evidence" value="ECO:0007669"/>
    <property type="project" value="InterPro"/>
</dbReference>
<feature type="domain" description="Methyltransferase type 11" evidence="1">
    <location>
        <begin position="35"/>
        <end position="124"/>
    </location>
</feature>
<proteinExistence type="predicted"/>
<dbReference type="SUPFAM" id="SSF53335">
    <property type="entry name" value="S-adenosyl-L-methionine-dependent methyltransferases"/>
    <property type="match status" value="1"/>
</dbReference>
<organism evidence="2 3">
    <name type="scientific">Nonomuraea fuscirosea</name>
    <dbReference type="NCBI Taxonomy" id="1291556"/>
    <lineage>
        <taxon>Bacteria</taxon>
        <taxon>Bacillati</taxon>
        <taxon>Actinomycetota</taxon>
        <taxon>Actinomycetes</taxon>
        <taxon>Streptosporangiales</taxon>
        <taxon>Streptosporangiaceae</taxon>
        <taxon>Nonomuraea</taxon>
    </lineage>
</organism>
<sequence>MTDAEAYERGFARLSSYTVGPLLARVAASRGSRLLDVGCGTGVVTAAALAIGAEVTAVDADPGMVTLTARRHPAATVRPAALPELPFADQQFDVIAGNFIINHVPDAAEALRELRRVLRPGGAIGLTWWKSDEMTATGVFADAIAAAGVPYEPPARSFTAHDTPERFTALLTEAGLRQASVVDVRWRHRAGLAAWWTDIVRAGGPRFAVIGRQPPEVVERIRAGYLLLAAPYEEEGFPVCAHLACAHR</sequence>
<dbReference type="Gene3D" id="3.40.50.150">
    <property type="entry name" value="Vaccinia Virus protein VP39"/>
    <property type="match status" value="1"/>
</dbReference>
<accession>A0A2T0M625</accession>
<evidence type="ECO:0000313" key="2">
    <source>
        <dbReference type="EMBL" id="PRX52828.1"/>
    </source>
</evidence>
<dbReference type="CDD" id="cd02440">
    <property type="entry name" value="AdoMet_MTases"/>
    <property type="match status" value="1"/>
</dbReference>
<dbReference type="EMBL" id="PVNG01000030">
    <property type="protein sequence ID" value="PRX52828.1"/>
    <property type="molecule type" value="Genomic_DNA"/>
</dbReference>
<evidence type="ECO:0000259" key="1">
    <source>
        <dbReference type="Pfam" id="PF08241"/>
    </source>
</evidence>
<keyword evidence="2" id="KW-0808">Transferase</keyword>
<reference evidence="2 3" key="1">
    <citation type="submission" date="2018-03" db="EMBL/GenBank/DDBJ databases">
        <title>Genomic Encyclopedia of Type Strains, Phase III (KMG-III): the genomes of soil and plant-associated and newly described type strains.</title>
        <authorList>
            <person name="Whitman W."/>
        </authorList>
    </citation>
    <scope>NUCLEOTIDE SEQUENCE [LARGE SCALE GENOMIC DNA]</scope>
    <source>
        <strain evidence="2 3">CGMCC 4.7104</strain>
    </source>
</reference>
<dbReference type="AlphaFoldDB" id="A0A2T0M625"/>
<keyword evidence="2" id="KW-0830">Ubiquinone</keyword>
<name>A0A2T0M625_9ACTN</name>
<dbReference type="Pfam" id="PF08241">
    <property type="entry name" value="Methyltransf_11"/>
    <property type="match status" value="1"/>
</dbReference>
<dbReference type="GO" id="GO:0032259">
    <property type="term" value="P:methylation"/>
    <property type="evidence" value="ECO:0007669"/>
    <property type="project" value="UniProtKB-KW"/>
</dbReference>
<dbReference type="PANTHER" id="PTHR43591">
    <property type="entry name" value="METHYLTRANSFERASE"/>
    <property type="match status" value="1"/>
</dbReference>
<dbReference type="RefSeq" id="WP_181308620.1">
    <property type="nucleotide sequence ID" value="NZ_PVNG01000030.1"/>
</dbReference>
<comment type="caution">
    <text evidence="2">The sequence shown here is derived from an EMBL/GenBank/DDBJ whole genome shotgun (WGS) entry which is preliminary data.</text>
</comment>
<dbReference type="InterPro" id="IPR029063">
    <property type="entry name" value="SAM-dependent_MTases_sf"/>
</dbReference>
<dbReference type="Proteomes" id="UP000238312">
    <property type="component" value="Unassembled WGS sequence"/>
</dbReference>
<dbReference type="InterPro" id="IPR013216">
    <property type="entry name" value="Methyltransf_11"/>
</dbReference>
<gene>
    <name evidence="2" type="ORF">B0I32_130103</name>
</gene>
<protein>
    <submittedName>
        <fullName evidence="2">Ubiquinone/menaquinone biosynthesis C-methylase UbiE</fullName>
    </submittedName>
</protein>
<keyword evidence="2" id="KW-0489">Methyltransferase</keyword>
<evidence type="ECO:0000313" key="3">
    <source>
        <dbReference type="Proteomes" id="UP000238312"/>
    </source>
</evidence>